<feature type="chain" id="PRO_5009386228" evidence="2">
    <location>
        <begin position="20"/>
        <end position="142"/>
    </location>
</feature>
<keyword evidence="2" id="KW-0732">Signal</keyword>
<dbReference type="EMBL" id="ADBL01002935">
    <property type="status" value="NOT_ANNOTATED_CDS"/>
    <property type="molecule type" value="Genomic_DNA"/>
</dbReference>
<reference evidence="4" key="5">
    <citation type="submission" date="2015-06" db="UniProtKB">
        <authorList>
            <consortium name="EnsemblFungi"/>
        </authorList>
    </citation>
    <scope>IDENTIFICATION</scope>
    <source>
        <strain evidence="4">ATCC 64411</strain>
    </source>
</reference>
<feature type="compositionally biased region" description="Acidic residues" evidence="1">
    <location>
        <begin position="131"/>
        <end position="142"/>
    </location>
</feature>
<reference evidence="3" key="3">
    <citation type="submission" date="2011-03" db="EMBL/GenBank/DDBJ databases">
        <title>Annotation of Magnaporthe poae ATCC 64411.</title>
        <authorList>
            <person name="Ma L.-J."/>
            <person name="Dead R."/>
            <person name="Young S.K."/>
            <person name="Zeng Q."/>
            <person name="Gargeya S."/>
            <person name="Fitzgerald M."/>
            <person name="Haas B."/>
            <person name="Abouelleil A."/>
            <person name="Alvarado L."/>
            <person name="Arachchi H.M."/>
            <person name="Berlin A."/>
            <person name="Brown A."/>
            <person name="Chapman S.B."/>
            <person name="Chen Z."/>
            <person name="Dunbar C."/>
            <person name="Freedman E."/>
            <person name="Gearin G."/>
            <person name="Gellesch M."/>
            <person name="Goldberg J."/>
            <person name="Griggs A."/>
            <person name="Gujja S."/>
            <person name="Heiman D."/>
            <person name="Howarth C."/>
            <person name="Larson L."/>
            <person name="Lui A."/>
            <person name="MacDonald P.J.P."/>
            <person name="Mehta T."/>
            <person name="Montmayeur A."/>
            <person name="Murphy C."/>
            <person name="Neiman D."/>
            <person name="Pearson M."/>
            <person name="Priest M."/>
            <person name="Roberts A."/>
            <person name="Saif S."/>
            <person name="Shea T."/>
            <person name="Shenoy N."/>
            <person name="Sisk P."/>
            <person name="Stolte C."/>
            <person name="Sykes S."/>
            <person name="Yandava C."/>
            <person name="Wortman J."/>
            <person name="Nusbaum C."/>
            <person name="Birren B."/>
        </authorList>
    </citation>
    <scope>NUCLEOTIDE SEQUENCE</scope>
    <source>
        <strain evidence="3">ATCC 64411</strain>
    </source>
</reference>
<dbReference type="EMBL" id="GL877008">
    <property type="protein sequence ID" value="KLU92870.1"/>
    <property type="molecule type" value="Genomic_DNA"/>
</dbReference>
<dbReference type="eggNOG" id="ENOG502RNCZ">
    <property type="taxonomic scope" value="Eukaryota"/>
</dbReference>
<dbReference type="Proteomes" id="UP000011715">
    <property type="component" value="Unassembled WGS sequence"/>
</dbReference>
<organism evidence="4 5">
    <name type="scientific">Magnaporthiopsis poae (strain ATCC 64411 / 73-15)</name>
    <name type="common">Kentucky bluegrass fungus</name>
    <name type="synonym">Magnaporthe poae</name>
    <dbReference type="NCBI Taxonomy" id="644358"/>
    <lineage>
        <taxon>Eukaryota</taxon>
        <taxon>Fungi</taxon>
        <taxon>Dikarya</taxon>
        <taxon>Ascomycota</taxon>
        <taxon>Pezizomycotina</taxon>
        <taxon>Sordariomycetes</taxon>
        <taxon>Sordariomycetidae</taxon>
        <taxon>Magnaporthales</taxon>
        <taxon>Magnaporthaceae</taxon>
        <taxon>Magnaporthiopsis</taxon>
    </lineage>
</organism>
<protein>
    <submittedName>
        <fullName evidence="3 4">Uncharacterized protein</fullName>
    </submittedName>
</protein>
<proteinExistence type="predicted"/>
<evidence type="ECO:0000256" key="1">
    <source>
        <dbReference type="SAM" id="MobiDB-lite"/>
    </source>
</evidence>
<keyword evidence="5" id="KW-1185">Reference proteome</keyword>
<name>A0A0C4EGA4_MAGP6</name>
<dbReference type="AlphaFoldDB" id="A0A0C4EGA4"/>
<evidence type="ECO:0000313" key="4">
    <source>
        <dbReference type="EnsemblFungi" id="MAPG_11832T0"/>
    </source>
</evidence>
<feature type="signal peptide" evidence="2">
    <location>
        <begin position="1"/>
        <end position="19"/>
    </location>
</feature>
<dbReference type="OrthoDB" id="10510156at2759"/>
<accession>A0A0C4EGA4</accession>
<feature type="region of interest" description="Disordered" evidence="1">
    <location>
        <begin position="49"/>
        <end position="142"/>
    </location>
</feature>
<evidence type="ECO:0000313" key="5">
    <source>
        <dbReference type="Proteomes" id="UP000011715"/>
    </source>
</evidence>
<feature type="compositionally biased region" description="Basic and acidic residues" evidence="1">
    <location>
        <begin position="79"/>
        <end position="96"/>
    </location>
</feature>
<reference evidence="3" key="2">
    <citation type="submission" date="2010-05" db="EMBL/GenBank/DDBJ databases">
        <title>The Genome Sequence of Magnaporthe poae strain ATCC 64411.</title>
        <authorList>
            <consortium name="The Broad Institute Genome Sequencing Platform"/>
            <consortium name="Broad Institute Genome Sequencing Center for Infectious Disease"/>
            <person name="Ma L.-J."/>
            <person name="Dead R."/>
            <person name="Young S."/>
            <person name="Zeng Q."/>
            <person name="Koehrsen M."/>
            <person name="Alvarado L."/>
            <person name="Berlin A."/>
            <person name="Chapman S.B."/>
            <person name="Chen Z."/>
            <person name="Freedman E."/>
            <person name="Gellesch M."/>
            <person name="Goldberg J."/>
            <person name="Griggs A."/>
            <person name="Gujja S."/>
            <person name="Heilman E.R."/>
            <person name="Heiman D."/>
            <person name="Hepburn T."/>
            <person name="Howarth C."/>
            <person name="Jen D."/>
            <person name="Larson L."/>
            <person name="Mehta T."/>
            <person name="Neiman D."/>
            <person name="Pearson M."/>
            <person name="Roberts A."/>
            <person name="Saif S."/>
            <person name="Shea T."/>
            <person name="Shenoy N."/>
            <person name="Sisk P."/>
            <person name="Stolte C."/>
            <person name="Sykes S."/>
            <person name="Walk T."/>
            <person name="White J."/>
            <person name="Yandava C."/>
            <person name="Haas B."/>
            <person name="Nusbaum C."/>
            <person name="Birren B."/>
        </authorList>
    </citation>
    <scope>NUCLEOTIDE SEQUENCE</scope>
    <source>
        <strain evidence="3">ATCC 64411</strain>
    </source>
</reference>
<evidence type="ECO:0000313" key="3">
    <source>
        <dbReference type="EMBL" id="KLU92870.1"/>
    </source>
</evidence>
<dbReference type="VEuPathDB" id="FungiDB:MAPG_11832"/>
<reference evidence="4" key="4">
    <citation type="journal article" date="2015" name="G3 (Bethesda)">
        <title>Genome sequences of three phytopathogenic species of the Magnaporthaceae family of fungi.</title>
        <authorList>
            <person name="Okagaki L.H."/>
            <person name="Nunes C.C."/>
            <person name="Sailsbery J."/>
            <person name="Clay B."/>
            <person name="Brown D."/>
            <person name="John T."/>
            <person name="Oh Y."/>
            <person name="Young N."/>
            <person name="Fitzgerald M."/>
            <person name="Haas B.J."/>
            <person name="Zeng Q."/>
            <person name="Young S."/>
            <person name="Adiconis X."/>
            <person name="Fan L."/>
            <person name="Levin J.Z."/>
            <person name="Mitchell T.K."/>
            <person name="Okubara P.A."/>
            <person name="Farman M.L."/>
            <person name="Kohn L.M."/>
            <person name="Birren B."/>
            <person name="Ma L.-J."/>
            <person name="Dean R.A."/>
        </authorList>
    </citation>
    <scope>NUCLEOTIDE SEQUENCE</scope>
    <source>
        <strain evidence="4">ATCC 64411 / 73-15</strain>
    </source>
</reference>
<evidence type="ECO:0000256" key="2">
    <source>
        <dbReference type="SAM" id="SignalP"/>
    </source>
</evidence>
<reference evidence="5" key="1">
    <citation type="submission" date="2010-05" db="EMBL/GenBank/DDBJ databases">
        <title>The genome sequence of Magnaporthe poae strain ATCC 64411.</title>
        <authorList>
            <person name="Ma L.-J."/>
            <person name="Dead R."/>
            <person name="Young S."/>
            <person name="Zeng Q."/>
            <person name="Koehrsen M."/>
            <person name="Alvarado L."/>
            <person name="Berlin A."/>
            <person name="Chapman S.B."/>
            <person name="Chen Z."/>
            <person name="Freedman E."/>
            <person name="Gellesch M."/>
            <person name="Goldberg J."/>
            <person name="Griggs A."/>
            <person name="Gujja S."/>
            <person name="Heilman E.R."/>
            <person name="Heiman D."/>
            <person name="Hepburn T."/>
            <person name="Howarth C."/>
            <person name="Jen D."/>
            <person name="Larson L."/>
            <person name="Mehta T."/>
            <person name="Neiman D."/>
            <person name="Pearson M."/>
            <person name="Roberts A."/>
            <person name="Saif S."/>
            <person name="Shea T."/>
            <person name="Shenoy N."/>
            <person name="Sisk P."/>
            <person name="Stolte C."/>
            <person name="Sykes S."/>
            <person name="Walk T."/>
            <person name="White J."/>
            <person name="Yandava C."/>
            <person name="Haas B."/>
            <person name="Nusbaum C."/>
            <person name="Birren B."/>
        </authorList>
    </citation>
    <scope>NUCLEOTIDE SEQUENCE [LARGE SCALE GENOMIC DNA]</scope>
    <source>
        <strain evidence="5">ATCC 64411 / 73-15</strain>
    </source>
</reference>
<sequence length="142" mass="15218">MLANQILLVLGFVITGAVSLPVAQGTTDSAPTILDRDLSGDIHPAALQARAPGDKKQHLRPGKPGAPSNQWANPFLPKVVEKKGDKKDDIASRMDQHWTGASKPAPRPGTTKPPKVPVSNRQKGKGKRDVDEEAEEGAEYDQ</sequence>
<gene>
    <name evidence="3" type="ORF">MAPG_11832</name>
</gene>
<dbReference type="EnsemblFungi" id="MAPG_11832T0">
    <property type="protein sequence ID" value="MAPG_11832T0"/>
    <property type="gene ID" value="MAPG_11832"/>
</dbReference>